<dbReference type="AlphaFoldDB" id="A0A239G484"/>
<evidence type="ECO:0000256" key="1">
    <source>
        <dbReference type="SAM" id="MobiDB-lite"/>
    </source>
</evidence>
<name>A0A239G484_9RHOB</name>
<dbReference type="RefSeq" id="WP_141135877.1">
    <property type="nucleotide sequence ID" value="NZ_FZON01000024.1"/>
</dbReference>
<organism evidence="2 3">
    <name type="scientific">Antarctobacter heliothermus</name>
    <dbReference type="NCBI Taxonomy" id="74033"/>
    <lineage>
        <taxon>Bacteria</taxon>
        <taxon>Pseudomonadati</taxon>
        <taxon>Pseudomonadota</taxon>
        <taxon>Alphaproteobacteria</taxon>
        <taxon>Rhodobacterales</taxon>
        <taxon>Roseobacteraceae</taxon>
        <taxon>Antarctobacter</taxon>
    </lineage>
</organism>
<protein>
    <submittedName>
        <fullName evidence="2">Uncharacterized protein</fullName>
    </submittedName>
</protein>
<evidence type="ECO:0000313" key="3">
    <source>
        <dbReference type="Proteomes" id="UP000198440"/>
    </source>
</evidence>
<feature type="region of interest" description="Disordered" evidence="1">
    <location>
        <begin position="257"/>
        <end position="280"/>
    </location>
</feature>
<feature type="compositionally biased region" description="Basic residues" evidence="1">
    <location>
        <begin position="271"/>
        <end position="280"/>
    </location>
</feature>
<evidence type="ECO:0000313" key="2">
    <source>
        <dbReference type="EMBL" id="SNS63815.1"/>
    </source>
</evidence>
<feature type="compositionally biased region" description="Basic and acidic residues" evidence="1">
    <location>
        <begin position="261"/>
        <end position="270"/>
    </location>
</feature>
<accession>A0A239G484</accession>
<proteinExistence type="predicted"/>
<dbReference type="EMBL" id="FZON01000024">
    <property type="protein sequence ID" value="SNS63815.1"/>
    <property type="molecule type" value="Genomic_DNA"/>
</dbReference>
<sequence>MTDFTELSRAAARHTRIVDTVMMHSLPILMRWPHPNPLCDFLCHAQPHPLPEKATVAEKISVWQRGETALRIALADPALPRSARSEMAEVIGGLVSMREALPRLEEELAPFFEDFDAGRPEIETLSDIADSLRVLRRKLRGKPDCAVGVDVALAMLEDGADTIYDPRHPYYRMLGMLDRVGPSKTPTDPQDVPDVQAKGFLGSIGDALSSAADYVLDTAWEDVKGAAVGAGAGALGAWATGGGSAAAGAVVGGAAKSGAKVVEDTEDSVKGKGKGKGKGK</sequence>
<dbReference type="Proteomes" id="UP000198440">
    <property type="component" value="Unassembled WGS sequence"/>
</dbReference>
<reference evidence="2 3" key="1">
    <citation type="submission" date="2017-06" db="EMBL/GenBank/DDBJ databases">
        <authorList>
            <person name="Kim H.J."/>
            <person name="Triplett B.A."/>
        </authorList>
    </citation>
    <scope>NUCLEOTIDE SEQUENCE [LARGE SCALE GENOMIC DNA]</scope>
    <source>
        <strain evidence="2 3">DSM 11445</strain>
    </source>
</reference>
<gene>
    <name evidence="2" type="ORF">SAMN04488078_102415</name>
</gene>